<accession>A0A2S7Y969</accession>
<dbReference type="SMART" id="SM00248">
    <property type="entry name" value="ANK"/>
    <property type="match status" value="9"/>
</dbReference>
<evidence type="ECO:0000313" key="3">
    <source>
        <dbReference type="Proteomes" id="UP000237441"/>
    </source>
</evidence>
<evidence type="ECO:0000313" key="2">
    <source>
        <dbReference type="EMBL" id="PQK12696.1"/>
    </source>
</evidence>
<dbReference type="Gene3D" id="1.25.40.20">
    <property type="entry name" value="Ankyrin repeat-containing domain"/>
    <property type="match status" value="4"/>
</dbReference>
<dbReference type="SUPFAM" id="SSF48403">
    <property type="entry name" value="Ankyrin repeat"/>
    <property type="match status" value="1"/>
</dbReference>
<keyword evidence="1" id="KW-0040">ANK repeat</keyword>
<feature type="repeat" description="ANK" evidence="1">
    <location>
        <begin position="159"/>
        <end position="191"/>
    </location>
</feature>
<dbReference type="PROSITE" id="PS50297">
    <property type="entry name" value="ANK_REP_REGION"/>
    <property type="match status" value="5"/>
</dbReference>
<dbReference type="PRINTS" id="PR01415">
    <property type="entry name" value="ANKYRIN"/>
</dbReference>
<comment type="caution">
    <text evidence="2">The sequence shown here is derived from an EMBL/GenBank/DDBJ whole genome shotgun (WGS) entry which is preliminary data.</text>
</comment>
<dbReference type="Pfam" id="PF00023">
    <property type="entry name" value="Ank"/>
    <property type="match status" value="2"/>
</dbReference>
<name>A0A2S7Y969_BEABA</name>
<feature type="repeat" description="ANK" evidence="1">
    <location>
        <begin position="93"/>
        <end position="125"/>
    </location>
</feature>
<feature type="repeat" description="ANK" evidence="1">
    <location>
        <begin position="294"/>
        <end position="326"/>
    </location>
</feature>
<protein>
    <submittedName>
        <fullName evidence="2">Uncharacterized protein</fullName>
    </submittedName>
</protein>
<proteinExistence type="predicted"/>
<gene>
    <name evidence="2" type="ORF">BB8028_0003g13110</name>
</gene>
<dbReference type="PROSITE" id="PS50088">
    <property type="entry name" value="ANK_REPEAT"/>
    <property type="match status" value="5"/>
</dbReference>
<dbReference type="PANTHER" id="PTHR24133">
    <property type="entry name" value="ANKYRIN DOMAIN-CONTAINING"/>
    <property type="match status" value="1"/>
</dbReference>
<dbReference type="InterPro" id="IPR002110">
    <property type="entry name" value="Ankyrin_rpt"/>
</dbReference>
<dbReference type="InterPro" id="IPR052391">
    <property type="entry name" value="E3_Ligase-Neurotoxin"/>
</dbReference>
<feature type="repeat" description="ANK" evidence="1">
    <location>
        <begin position="126"/>
        <end position="158"/>
    </location>
</feature>
<dbReference type="Pfam" id="PF12796">
    <property type="entry name" value="Ank_2"/>
    <property type="match status" value="1"/>
</dbReference>
<feature type="repeat" description="ANK" evidence="1">
    <location>
        <begin position="192"/>
        <end position="224"/>
    </location>
</feature>
<sequence>MRTTAFNCYYLFAALAYCCMKDLGTILPDTSLKMAGDIEEAALSCACCGRTDSDQPCHEAATLSQAALDGDVEQLQQLIRAGADVCAADASQRDLTALHYAVESGSRKTVKALIDAGANVSAQTSDGVAPLHTAAANGHYTIVQELIDADANVSVRNENGGTPLHAAAMFWQPKIAKLLLDAGADVQAKDHDGRSPLYEAVRAESLTVAQLLLDAGADANATDSNGDTLLEVALADGPDSIKILLDHGAIASNKAHRDDEGNTLLHRAAQSSAHLLRALLATATPDDLEAVNNDGATPFLYAAAHGSVEQLRLLQDAGANVKALTAAGETALHLAAGDPEHSYLGYRPDAGDKLGLILDAGVDLNARAAGLTALGRAEALGHGPVIQTLRERGATE</sequence>
<dbReference type="OrthoDB" id="195446at2759"/>
<dbReference type="Proteomes" id="UP000237441">
    <property type="component" value="Unassembled WGS sequence"/>
</dbReference>
<evidence type="ECO:0000256" key="1">
    <source>
        <dbReference type="PROSITE-ProRule" id="PRU00023"/>
    </source>
</evidence>
<dbReference type="PANTHER" id="PTHR24133:SF40">
    <property type="entry name" value="ANKYRIN REPEAT DOMAIN 44"/>
    <property type="match status" value="1"/>
</dbReference>
<reference evidence="2 3" key="1">
    <citation type="submission" date="2016-07" db="EMBL/GenBank/DDBJ databases">
        <title>Comparative genomics of the entomopathogenic fungus Beauveria bassiana.</title>
        <authorList>
            <person name="Valero Jimenez C.A."/>
            <person name="Zwaan B.J."/>
            <person name="Van Kan J.A."/>
            <person name="Takken W."/>
            <person name="Debets A.J."/>
            <person name="Schoustra S.E."/>
            <person name="Koenraadt C.J."/>
        </authorList>
    </citation>
    <scope>NUCLEOTIDE SEQUENCE [LARGE SCALE GENOMIC DNA]</scope>
    <source>
        <strain evidence="2 3">ARSEF 8028</strain>
    </source>
</reference>
<dbReference type="AlphaFoldDB" id="A0A2S7Y969"/>
<organism evidence="2 3">
    <name type="scientific">Beauveria bassiana</name>
    <name type="common">White muscardine disease fungus</name>
    <name type="synonym">Tritirachium shiotae</name>
    <dbReference type="NCBI Taxonomy" id="176275"/>
    <lineage>
        <taxon>Eukaryota</taxon>
        <taxon>Fungi</taxon>
        <taxon>Dikarya</taxon>
        <taxon>Ascomycota</taxon>
        <taxon>Pezizomycotina</taxon>
        <taxon>Sordariomycetes</taxon>
        <taxon>Hypocreomycetidae</taxon>
        <taxon>Hypocreales</taxon>
        <taxon>Cordycipitaceae</taxon>
        <taxon>Beauveria</taxon>
    </lineage>
</organism>
<dbReference type="EMBL" id="JRHA01000003">
    <property type="protein sequence ID" value="PQK12696.1"/>
    <property type="molecule type" value="Genomic_DNA"/>
</dbReference>
<dbReference type="InterPro" id="IPR036770">
    <property type="entry name" value="Ankyrin_rpt-contain_sf"/>
</dbReference>